<sequence length="154" mass="16990">MTTATAYPNAPDISTDDYVVIGLATCFIKEDGEVHQVQVVEPIPSAALEAILKGVPTSYSIAYAVTLGSILSNGEAKIPAELGTDAHFCENFNDRAIAATRTYKNRPQAKLHIPLGANFKEFNYSLERKRVLNSERIIRTEDNVKQHAYTHQVL</sequence>
<organism evidence="1 2">
    <name type="scientific">Planktothrix tepida PCC 9214</name>
    <dbReference type="NCBI Taxonomy" id="671072"/>
    <lineage>
        <taxon>Bacteria</taxon>
        <taxon>Bacillati</taxon>
        <taxon>Cyanobacteriota</taxon>
        <taxon>Cyanophyceae</taxon>
        <taxon>Oscillatoriophycideae</taxon>
        <taxon>Oscillatoriales</taxon>
        <taxon>Microcoleaceae</taxon>
        <taxon>Planktothrix</taxon>
    </lineage>
</organism>
<gene>
    <name evidence="1" type="ORF">PL9214650729</name>
</gene>
<dbReference type="OrthoDB" id="557974at2"/>
<proteinExistence type="predicted"/>
<dbReference type="EMBL" id="CZDF01000172">
    <property type="protein sequence ID" value="CUR35290.1"/>
    <property type="molecule type" value="Genomic_DNA"/>
</dbReference>
<accession>A0A1J1LTF3</accession>
<protein>
    <submittedName>
        <fullName evidence="1">Uncharacterized protein</fullName>
    </submittedName>
</protein>
<dbReference type="Proteomes" id="UP000184315">
    <property type="component" value="Unassembled WGS sequence"/>
</dbReference>
<evidence type="ECO:0000313" key="1">
    <source>
        <dbReference type="EMBL" id="CUR35290.1"/>
    </source>
</evidence>
<keyword evidence="2" id="KW-1185">Reference proteome</keyword>
<name>A0A1J1LTF3_9CYAN</name>
<evidence type="ECO:0000313" key="2">
    <source>
        <dbReference type="Proteomes" id="UP000184315"/>
    </source>
</evidence>
<dbReference type="AlphaFoldDB" id="A0A1J1LTF3"/>
<dbReference type="STRING" id="671072.PL9214650729"/>
<dbReference type="RefSeq" id="WP_072722233.1">
    <property type="nucleotide sequence ID" value="NZ_LN889813.1"/>
</dbReference>
<reference evidence="2" key="1">
    <citation type="submission" date="2015-10" db="EMBL/GenBank/DDBJ databases">
        <authorList>
            <person name="Regsiter A."/>
            <person name="william w."/>
        </authorList>
    </citation>
    <scope>NUCLEOTIDE SEQUENCE [LARGE SCALE GENOMIC DNA]</scope>
</reference>